<dbReference type="EMBL" id="JBHUEM010000005">
    <property type="protein sequence ID" value="MFD1736260.1"/>
    <property type="molecule type" value="Genomic_DNA"/>
</dbReference>
<evidence type="ECO:0000313" key="3">
    <source>
        <dbReference type="Proteomes" id="UP001597214"/>
    </source>
</evidence>
<dbReference type="RefSeq" id="WP_377927408.1">
    <property type="nucleotide sequence ID" value="NZ_JBHUEM010000005.1"/>
</dbReference>
<evidence type="ECO:0000313" key="2">
    <source>
        <dbReference type="EMBL" id="MFD1736260.1"/>
    </source>
</evidence>
<keyword evidence="2" id="KW-0548">Nucleotidyltransferase</keyword>
<gene>
    <name evidence="2" type="ORF">ACFSCX_06735</name>
</gene>
<keyword evidence="2" id="KW-0808">Transferase</keyword>
<comment type="caution">
    <text evidence="2">The sequence shown here is derived from an EMBL/GenBank/DDBJ whole genome shotgun (WGS) entry which is preliminary data.</text>
</comment>
<dbReference type="Pfam" id="PF00899">
    <property type="entry name" value="ThiF"/>
    <property type="match status" value="1"/>
</dbReference>
<dbReference type="InterPro" id="IPR035985">
    <property type="entry name" value="Ubiquitin-activating_enz"/>
</dbReference>
<sequence>MSKVIDLLTPNYNYYPYVRKTLFPVIVQAGVGGTGSNLVPQIAQMLTSFGDKAMYVLADGDQVEEKNLKNQLYVSTNIGKSKADILAKRYRAAYNINIGCFNEYIEDLRTLRNLFSTDYVNIGGTYREHVVILPILISCVDNNFSRQLFHEFFESVPTLLYIDVGNESAVVPKDFMQRPKDKWTKEEIEAYNESGWTGQVVAGLKRNGKTILEPVASLYPDILEDQDTIKPSTVSCEQIVSSDPQRLLTNKTAALAVLNYLYELMECGTISKHKTVFHAKKGYMQSVPLPEETPTY</sequence>
<dbReference type="GO" id="GO:0016779">
    <property type="term" value="F:nucleotidyltransferase activity"/>
    <property type="evidence" value="ECO:0007669"/>
    <property type="project" value="UniProtKB-KW"/>
</dbReference>
<organism evidence="2 3">
    <name type="scientific">Bacillus salitolerans</name>
    <dbReference type="NCBI Taxonomy" id="1437434"/>
    <lineage>
        <taxon>Bacteria</taxon>
        <taxon>Bacillati</taxon>
        <taxon>Bacillota</taxon>
        <taxon>Bacilli</taxon>
        <taxon>Bacillales</taxon>
        <taxon>Bacillaceae</taxon>
        <taxon>Bacillus</taxon>
    </lineage>
</organism>
<dbReference type="Proteomes" id="UP001597214">
    <property type="component" value="Unassembled WGS sequence"/>
</dbReference>
<protein>
    <submittedName>
        <fullName evidence="2">ThiF family adenylyltransferase</fullName>
    </submittedName>
</protein>
<keyword evidence="3" id="KW-1185">Reference proteome</keyword>
<proteinExistence type="predicted"/>
<reference evidence="3" key="1">
    <citation type="journal article" date="2019" name="Int. J. Syst. Evol. Microbiol.">
        <title>The Global Catalogue of Microorganisms (GCM) 10K type strain sequencing project: providing services to taxonomists for standard genome sequencing and annotation.</title>
        <authorList>
            <consortium name="The Broad Institute Genomics Platform"/>
            <consortium name="The Broad Institute Genome Sequencing Center for Infectious Disease"/>
            <person name="Wu L."/>
            <person name="Ma J."/>
        </authorList>
    </citation>
    <scope>NUCLEOTIDE SEQUENCE [LARGE SCALE GENOMIC DNA]</scope>
    <source>
        <strain evidence="3">CCUG 49339</strain>
    </source>
</reference>
<dbReference type="InterPro" id="IPR000594">
    <property type="entry name" value="ThiF_NAD_FAD-bd"/>
</dbReference>
<feature type="domain" description="THIF-type NAD/FAD binding fold" evidence="1">
    <location>
        <begin position="29"/>
        <end position="119"/>
    </location>
</feature>
<evidence type="ECO:0000259" key="1">
    <source>
        <dbReference type="Pfam" id="PF00899"/>
    </source>
</evidence>
<dbReference type="SUPFAM" id="SSF69572">
    <property type="entry name" value="Activating enzymes of the ubiquitin-like proteins"/>
    <property type="match status" value="1"/>
</dbReference>
<accession>A0ABW4LM37</accession>
<dbReference type="Gene3D" id="3.40.50.720">
    <property type="entry name" value="NAD(P)-binding Rossmann-like Domain"/>
    <property type="match status" value="1"/>
</dbReference>
<name>A0ABW4LM37_9BACI</name>